<feature type="active site" evidence="12">
    <location>
        <position position="236"/>
    </location>
</feature>
<feature type="transmembrane region" description="Helical" evidence="12">
    <location>
        <begin position="45"/>
        <end position="66"/>
    </location>
</feature>
<keyword evidence="3 12" id="KW-0444">Lipid biosynthesis</keyword>
<keyword evidence="2 12" id="KW-1003">Cell membrane</keyword>
<proteinExistence type="inferred from homology"/>
<dbReference type="InterPro" id="IPR030874">
    <property type="entry name" value="Cardiolipin_synth_Firmi"/>
</dbReference>
<sequence length="499" mass="57527">MDKFIAWFKSLNFEYLSIIGAVLYIIVIIYTIFKIIKNTESPSKAIGYLLIVIILPIIGVILYFSIGMNYRLEKLYKIKYTHDRNYYQILRNQINEHTEKRISKYKNLLEGRTHSIRMLLKDTSSALYVADNTKLLINGENKFKKVIEELKKATKHIHIEYYIFADDYIGNEIKKILIKKAKEGVIVRFIYDDFGSHSLNKRMIKELRDGGVQAAAFYKIKLYAFANRMNYRNHRKIIIIDSQVGFIGGINVDDRYINTPNNKLFWRDTHFMVKGEAVNGLQYNFITDWNFCSGKDVDPFDKDYFHPSTDITSKDDNPELMQIAASGPDSDRATIMLVYNGIIMSSRKRLYLTTPYLIPNETIVNALKYAALSGVDVRILVPYKSDSIIVNAASCAYYKELLAAGVRIFRYTKGFVHAKTIISDTNLSVIGSANLDMRSFDLNFEISALVYSETINQELYDAFMEDIENSTEVSYKEWTKRNKLIDLGNSVAKLISPLL</sequence>
<dbReference type="AlphaFoldDB" id="A0A0X3ANH1"/>
<reference evidence="15 16" key="1">
    <citation type="submission" date="2016-01" db="EMBL/GenBank/DDBJ databases">
        <authorList>
            <person name="McClelland M."/>
            <person name="Jain A."/>
            <person name="Saraogi P."/>
            <person name="Mendelson R."/>
            <person name="Westerman R."/>
            <person name="SanMiguel P."/>
            <person name="Csonka L."/>
        </authorList>
    </citation>
    <scope>NUCLEOTIDE SEQUENCE [LARGE SCALE GENOMIC DNA]</scope>
    <source>
        <strain evidence="15 16">R-53146</strain>
    </source>
</reference>
<dbReference type="Pfam" id="PF13091">
    <property type="entry name" value="PLDc_2"/>
    <property type="match status" value="2"/>
</dbReference>
<keyword evidence="4 12" id="KW-0808">Transferase</keyword>
<dbReference type="InterPro" id="IPR025202">
    <property type="entry name" value="PLD-like_dom"/>
</dbReference>
<evidence type="ECO:0000256" key="10">
    <source>
        <dbReference type="ARBA" id="ARBA00023209"/>
    </source>
</evidence>
<dbReference type="PANTHER" id="PTHR21248">
    <property type="entry name" value="CARDIOLIPIN SYNTHASE"/>
    <property type="match status" value="1"/>
</dbReference>
<evidence type="ECO:0000256" key="11">
    <source>
        <dbReference type="ARBA" id="ARBA00023264"/>
    </source>
</evidence>
<dbReference type="InterPro" id="IPR022924">
    <property type="entry name" value="Cardiolipin_synthase"/>
</dbReference>
<protein>
    <recommendedName>
        <fullName evidence="12 13">Cardiolipin synthase</fullName>
        <shortName evidence="12">CL synthase</shortName>
        <ecNumber evidence="12 13">2.7.8.-</ecNumber>
    </recommendedName>
</protein>
<evidence type="ECO:0000256" key="8">
    <source>
        <dbReference type="ARBA" id="ARBA00023098"/>
    </source>
</evidence>
<dbReference type="EMBL" id="FCOR01000004">
    <property type="protein sequence ID" value="CVK15914.1"/>
    <property type="molecule type" value="Genomic_DNA"/>
</dbReference>
<feature type="active site" evidence="12">
    <location>
        <position position="241"/>
    </location>
</feature>
<dbReference type="GO" id="GO:0032049">
    <property type="term" value="P:cardiolipin biosynthetic process"/>
    <property type="evidence" value="ECO:0007669"/>
    <property type="project" value="UniProtKB-UniRule"/>
</dbReference>
<dbReference type="InterPro" id="IPR001736">
    <property type="entry name" value="PLipase_D/transphosphatidylase"/>
</dbReference>
<evidence type="ECO:0000256" key="3">
    <source>
        <dbReference type="ARBA" id="ARBA00022516"/>
    </source>
</evidence>
<feature type="active site" evidence="12">
    <location>
        <position position="417"/>
    </location>
</feature>
<evidence type="ECO:0000256" key="7">
    <source>
        <dbReference type="ARBA" id="ARBA00022989"/>
    </source>
</evidence>
<name>A0A0X3ANH1_9FLAO</name>
<organism evidence="15 16">
    <name type="scientific">Apibacter mensalis</name>
    <dbReference type="NCBI Taxonomy" id="1586267"/>
    <lineage>
        <taxon>Bacteria</taxon>
        <taxon>Pseudomonadati</taxon>
        <taxon>Bacteroidota</taxon>
        <taxon>Flavobacteriia</taxon>
        <taxon>Flavobacteriales</taxon>
        <taxon>Weeksellaceae</taxon>
        <taxon>Apibacter</taxon>
    </lineage>
</organism>
<keyword evidence="11 12" id="KW-1208">Phospholipid metabolism</keyword>
<dbReference type="PANTHER" id="PTHR21248:SF22">
    <property type="entry name" value="PHOSPHOLIPASE D"/>
    <property type="match status" value="1"/>
</dbReference>
<evidence type="ECO:0000256" key="2">
    <source>
        <dbReference type="ARBA" id="ARBA00022475"/>
    </source>
</evidence>
<dbReference type="CDD" id="cd09110">
    <property type="entry name" value="PLDc_CLS_1"/>
    <property type="match status" value="1"/>
</dbReference>
<dbReference type="SUPFAM" id="SSF56024">
    <property type="entry name" value="Phospholipase D/nuclease"/>
    <property type="match status" value="2"/>
</dbReference>
<dbReference type="Proteomes" id="UP000182761">
    <property type="component" value="Unassembled WGS sequence"/>
</dbReference>
<feature type="domain" description="PLD phosphodiesterase" evidence="14">
    <location>
        <begin position="229"/>
        <end position="256"/>
    </location>
</feature>
<evidence type="ECO:0000313" key="15">
    <source>
        <dbReference type="EMBL" id="CVK15914.1"/>
    </source>
</evidence>
<evidence type="ECO:0000256" key="13">
    <source>
        <dbReference type="NCBIfam" id="TIGR04265"/>
    </source>
</evidence>
<keyword evidence="5 12" id="KW-0812">Transmembrane</keyword>
<keyword evidence="6" id="KW-0677">Repeat</keyword>
<dbReference type="EC" id="2.7.8.-" evidence="12 13"/>
<dbReference type="STRING" id="1586267.GCA_001418685_00748"/>
<evidence type="ECO:0000313" key="16">
    <source>
        <dbReference type="Proteomes" id="UP000182761"/>
    </source>
</evidence>
<keyword evidence="7 12" id="KW-1133">Transmembrane helix</keyword>
<evidence type="ECO:0000256" key="1">
    <source>
        <dbReference type="ARBA" id="ARBA00004651"/>
    </source>
</evidence>
<evidence type="ECO:0000256" key="6">
    <source>
        <dbReference type="ARBA" id="ARBA00022737"/>
    </source>
</evidence>
<dbReference type="SMART" id="SM00155">
    <property type="entry name" value="PLDc"/>
    <property type="match status" value="2"/>
</dbReference>
<dbReference type="RefSeq" id="WP_073961202.1">
    <property type="nucleotide sequence ID" value="NZ_FCOR01000004.1"/>
</dbReference>
<evidence type="ECO:0000256" key="4">
    <source>
        <dbReference type="ARBA" id="ARBA00022679"/>
    </source>
</evidence>
<dbReference type="GO" id="GO:0005886">
    <property type="term" value="C:plasma membrane"/>
    <property type="evidence" value="ECO:0007669"/>
    <property type="project" value="UniProtKB-SubCell"/>
</dbReference>
<evidence type="ECO:0000256" key="5">
    <source>
        <dbReference type="ARBA" id="ARBA00022692"/>
    </source>
</evidence>
<accession>A0A0X3ANH1</accession>
<dbReference type="InterPro" id="IPR027379">
    <property type="entry name" value="CLS_N"/>
</dbReference>
<dbReference type="Gene3D" id="3.30.870.10">
    <property type="entry name" value="Endonuclease Chain A"/>
    <property type="match status" value="2"/>
</dbReference>
<evidence type="ECO:0000256" key="12">
    <source>
        <dbReference type="HAMAP-Rule" id="MF_01916"/>
    </source>
</evidence>
<dbReference type="NCBIfam" id="TIGR04265">
    <property type="entry name" value="bac_cardiolipin"/>
    <property type="match status" value="1"/>
</dbReference>
<dbReference type="Pfam" id="PF13396">
    <property type="entry name" value="PLDc_N"/>
    <property type="match status" value="1"/>
</dbReference>
<keyword evidence="8 12" id="KW-0443">Lipid metabolism</keyword>
<feature type="domain" description="PLD phosphodiesterase" evidence="14">
    <location>
        <begin position="412"/>
        <end position="439"/>
    </location>
</feature>
<evidence type="ECO:0000256" key="9">
    <source>
        <dbReference type="ARBA" id="ARBA00023136"/>
    </source>
</evidence>
<feature type="active site" evidence="12">
    <location>
        <position position="419"/>
    </location>
</feature>
<dbReference type="OrthoDB" id="9762009at2"/>
<dbReference type="GO" id="GO:0008808">
    <property type="term" value="F:cardiolipin synthase activity"/>
    <property type="evidence" value="ECO:0007669"/>
    <property type="project" value="UniProtKB-UniRule"/>
</dbReference>
<feature type="active site" evidence="12">
    <location>
        <position position="424"/>
    </location>
</feature>
<keyword evidence="16" id="KW-1185">Reference proteome</keyword>
<gene>
    <name evidence="15" type="ORF">Ga0061079_10431</name>
</gene>
<comment type="subcellular location">
    <subcellularLocation>
        <location evidence="1 12">Cell membrane</location>
        <topology evidence="1 12">Multi-pass membrane protein</topology>
    </subcellularLocation>
</comment>
<evidence type="ECO:0000259" key="14">
    <source>
        <dbReference type="PROSITE" id="PS50035"/>
    </source>
</evidence>
<feature type="active site" evidence="12">
    <location>
        <position position="234"/>
    </location>
</feature>
<dbReference type="HAMAP" id="MF_01916">
    <property type="entry name" value="Cardiolipin_synth_Cls"/>
    <property type="match status" value="1"/>
</dbReference>
<dbReference type="PROSITE" id="PS50035">
    <property type="entry name" value="PLD"/>
    <property type="match status" value="2"/>
</dbReference>
<keyword evidence="9 12" id="KW-0472">Membrane</keyword>
<dbReference type="CDD" id="cd09112">
    <property type="entry name" value="PLDc_CLS_2"/>
    <property type="match status" value="1"/>
</dbReference>
<keyword evidence="10 12" id="KW-0594">Phospholipid biosynthesis</keyword>
<comment type="catalytic activity">
    <reaction evidence="12">
        <text>2 a 1,2-diacyl-sn-glycero-3-phospho-(1'-sn-glycerol) = a cardiolipin + glycerol</text>
        <dbReference type="Rhea" id="RHEA:31451"/>
        <dbReference type="ChEBI" id="CHEBI:17754"/>
        <dbReference type="ChEBI" id="CHEBI:62237"/>
        <dbReference type="ChEBI" id="CHEBI:64716"/>
    </reaction>
</comment>
<comment type="function">
    <text evidence="12">Catalyzes the reversible phosphatidyl group transfer from one phosphatidylglycerol molecule to another to form cardiolipin (CL) (diphosphatidylglycerol) and glycerol.</text>
</comment>
<comment type="similarity">
    <text evidence="12">Belongs to the phospholipase D family. Cardiolipin synthase subfamily.</text>
</comment>
<feature type="transmembrane region" description="Helical" evidence="12">
    <location>
        <begin position="15"/>
        <end position="33"/>
    </location>
</feature>